<keyword evidence="10 11" id="KW-0131">Cell cycle</keyword>
<dbReference type="InterPro" id="IPR056795">
    <property type="entry name" value="PAC1-like_LisH-like_dom"/>
</dbReference>
<evidence type="ECO:0000256" key="9">
    <source>
        <dbReference type="ARBA" id="ARBA00023212"/>
    </source>
</evidence>
<evidence type="ECO:0000313" key="15">
    <source>
        <dbReference type="Proteomes" id="UP000245383"/>
    </source>
</evidence>
<keyword evidence="6" id="KW-0677">Repeat</keyword>
<evidence type="ECO:0000256" key="4">
    <source>
        <dbReference type="ARBA" id="ARBA00022618"/>
    </source>
</evidence>
<name>A0A2T9Y8A9_9FUNG</name>
<dbReference type="GO" id="GO:0005875">
    <property type="term" value="C:microtubule associated complex"/>
    <property type="evidence" value="ECO:0007669"/>
    <property type="project" value="UniProtKB-UniRule"/>
</dbReference>
<dbReference type="PROSITE" id="PS50082">
    <property type="entry name" value="WD_REPEATS_2"/>
    <property type="match status" value="6"/>
</dbReference>
<feature type="domain" description="PAC1-like LisH-like dimerisation" evidence="13">
    <location>
        <begin position="10"/>
        <end position="45"/>
    </location>
</feature>
<dbReference type="CDD" id="cd00200">
    <property type="entry name" value="WD40"/>
    <property type="match status" value="1"/>
</dbReference>
<dbReference type="FunFam" id="1.20.960.30:FF:000002">
    <property type="entry name" value="Platelet-activating factor acetylhydrolase ib"/>
    <property type="match status" value="1"/>
</dbReference>
<dbReference type="InterPro" id="IPR017252">
    <property type="entry name" value="Dynein_regulator_LIS1"/>
</dbReference>
<evidence type="ECO:0000256" key="12">
    <source>
        <dbReference type="PROSITE-ProRule" id="PRU00221"/>
    </source>
</evidence>
<comment type="caution">
    <text evidence="14">The sequence shown here is derived from an EMBL/GenBank/DDBJ whole genome shotgun (WGS) entry which is preliminary data.</text>
</comment>
<evidence type="ECO:0000256" key="7">
    <source>
        <dbReference type="ARBA" id="ARBA00022776"/>
    </source>
</evidence>
<evidence type="ECO:0000256" key="3">
    <source>
        <dbReference type="ARBA" id="ARBA00022574"/>
    </source>
</evidence>
<dbReference type="SMART" id="SM00320">
    <property type="entry name" value="WD40"/>
    <property type="match status" value="6"/>
</dbReference>
<dbReference type="GO" id="GO:0051301">
    <property type="term" value="P:cell division"/>
    <property type="evidence" value="ECO:0007669"/>
    <property type="project" value="UniProtKB-KW"/>
</dbReference>
<feature type="repeat" description="WD" evidence="12">
    <location>
        <begin position="153"/>
        <end position="194"/>
    </location>
</feature>
<dbReference type="PROSITE" id="PS00678">
    <property type="entry name" value="WD_REPEATS_1"/>
    <property type="match status" value="4"/>
</dbReference>
<dbReference type="OrthoDB" id="10264588at2759"/>
<dbReference type="Gene3D" id="2.130.10.10">
    <property type="entry name" value="YVTN repeat-like/Quinoprotein amine dehydrogenase"/>
    <property type="match status" value="1"/>
</dbReference>
<evidence type="ECO:0000256" key="10">
    <source>
        <dbReference type="ARBA" id="ARBA00023306"/>
    </source>
</evidence>
<dbReference type="PANTHER" id="PTHR19848:SF8">
    <property type="entry name" value="F-BOX AND WD REPEAT DOMAIN CONTAINING 7"/>
    <property type="match status" value="1"/>
</dbReference>
<feature type="repeat" description="WD" evidence="12">
    <location>
        <begin position="288"/>
        <end position="307"/>
    </location>
</feature>
<dbReference type="SUPFAM" id="SSF109925">
    <property type="entry name" value="Lissencephaly-1 protein (Lis-1, PAF-AH alpha) N-terminal domain"/>
    <property type="match status" value="1"/>
</dbReference>
<dbReference type="EMBL" id="MBFR01000373">
    <property type="protein sequence ID" value="PVU88556.1"/>
    <property type="molecule type" value="Genomic_DNA"/>
</dbReference>
<dbReference type="PRINTS" id="PR00320">
    <property type="entry name" value="GPROTEINBRPT"/>
</dbReference>
<comment type="similarity">
    <text evidence="11">Belongs to the WD repeat LIS1/nudF family.</text>
</comment>
<comment type="domain">
    <text evidence="11">Dimerization mediated by the LisH domain may be required to activate dynein.</text>
</comment>
<feature type="repeat" description="WD" evidence="12">
    <location>
        <begin position="358"/>
        <end position="392"/>
    </location>
</feature>
<reference evidence="14 15" key="1">
    <citation type="journal article" date="2018" name="MBio">
        <title>Comparative Genomics Reveals the Core Gene Toolbox for the Fungus-Insect Symbiosis.</title>
        <authorList>
            <person name="Wang Y."/>
            <person name="Stata M."/>
            <person name="Wang W."/>
            <person name="Stajich J.E."/>
            <person name="White M.M."/>
            <person name="Moncalvo J.M."/>
        </authorList>
    </citation>
    <scope>NUCLEOTIDE SEQUENCE [LARGE SCALE GENOMIC DNA]</scope>
    <source>
        <strain evidence="14 15">SWE-8-4</strain>
    </source>
</reference>
<dbReference type="InterPro" id="IPR001680">
    <property type="entry name" value="WD40_rpt"/>
</dbReference>
<keyword evidence="5 11" id="KW-0493">Microtubule</keyword>
<keyword evidence="2 11" id="KW-0963">Cytoplasm</keyword>
<evidence type="ECO:0000256" key="2">
    <source>
        <dbReference type="ARBA" id="ARBA00022490"/>
    </source>
</evidence>
<keyword evidence="4 11" id="KW-0132">Cell division</keyword>
<dbReference type="InterPro" id="IPR015943">
    <property type="entry name" value="WD40/YVTN_repeat-like_dom_sf"/>
</dbReference>
<dbReference type="GO" id="GO:0051012">
    <property type="term" value="P:microtubule sliding"/>
    <property type="evidence" value="ECO:0007669"/>
    <property type="project" value="UniProtKB-UniRule"/>
</dbReference>
<gene>
    <name evidence="11" type="primary">PAC1</name>
    <name evidence="11" type="synonym">LIS1</name>
    <name evidence="14" type="ORF">BB561_005783</name>
</gene>
<evidence type="ECO:0000256" key="1">
    <source>
        <dbReference type="ARBA" id="ARBA00022448"/>
    </source>
</evidence>
<feature type="coiled-coil region" evidence="11">
    <location>
        <begin position="64"/>
        <end position="91"/>
    </location>
</feature>
<protein>
    <recommendedName>
        <fullName evidence="11">Nuclear distribution protein PAC1</fullName>
    </recommendedName>
    <alternativeName>
        <fullName evidence="11">Lissencephaly-1 homolog</fullName>
        <shortName evidence="11">LIS-1</shortName>
    </alternativeName>
    <alternativeName>
        <fullName evidence="11">nudF homolog</fullName>
    </alternativeName>
</protein>
<dbReference type="InterPro" id="IPR019775">
    <property type="entry name" value="WD40_repeat_CS"/>
</dbReference>
<dbReference type="InterPro" id="IPR020472">
    <property type="entry name" value="WD40_PAC1"/>
</dbReference>
<dbReference type="GO" id="GO:0000922">
    <property type="term" value="C:spindle pole"/>
    <property type="evidence" value="ECO:0007669"/>
    <property type="project" value="UniProtKB-SubCell"/>
</dbReference>
<dbReference type="InterPro" id="IPR006594">
    <property type="entry name" value="LisH"/>
</dbReference>
<dbReference type="SUPFAM" id="SSF50978">
    <property type="entry name" value="WD40 repeat-like"/>
    <property type="match status" value="1"/>
</dbReference>
<dbReference type="InterPro" id="IPR037190">
    <property type="entry name" value="LIS1_N"/>
</dbReference>
<dbReference type="PANTHER" id="PTHR19848">
    <property type="entry name" value="WD40 REPEAT PROTEIN"/>
    <property type="match status" value="1"/>
</dbReference>
<dbReference type="PROSITE" id="PS50896">
    <property type="entry name" value="LISH"/>
    <property type="match status" value="1"/>
</dbReference>
<evidence type="ECO:0000256" key="5">
    <source>
        <dbReference type="ARBA" id="ARBA00022701"/>
    </source>
</evidence>
<organism evidence="14 15">
    <name type="scientific">Smittium simulii</name>
    <dbReference type="NCBI Taxonomy" id="133385"/>
    <lineage>
        <taxon>Eukaryota</taxon>
        <taxon>Fungi</taxon>
        <taxon>Fungi incertae sedis</taxon>
        <taxon>Zoopagomycota</taxon>
        <taxon>Kickxellomycotina</taxon>
        <taxon>Harpellomycetes</taxon>
        <taxon>Harpellales</taxon>
        <taxon>Legeriomycetaceae</taxon>
        <taxon>Smittium</taxon>
    </lineage>
</organism>
<keyword evidence="9 11" id="KW-0206">Cytoskeleton</keyword>
<dbReference type="GO" id="GO:0005874">
    <property type="term" value="C:microtubule"/>
    <property type="evidence" value="ECO:0007669"/>
    <property type="project" value="UniProtKB-KW"/>
</dbReference>
<feature type="repeat" description="WD" evidence="12">
    <location>
        <begin position="196"/>
        <end position="236"/>
    </location>
</feature>
<comment type="subcellular location">
    <subcellularLocation>
        <location evidence="11">Cytoplasm</location>
        <location evidence="11">Cytoskeleton</location>
    </subcellularLocation>
    <subcellularLocation>
        <location evidence="11">Cytoplasm</location>
        <location evidence="11">Cytoskeleton</location>
        <location evidence="11">Spindle pole</location>
    </subcellularLocation>
    <text evidence="11">Localizes to the plus ends of microtubules at the hyphal tip and the mitotic spindle poles.</text>
</comment>
<keyword evidence="15" id="KW-1185">Reference proteome</keyword>
<dbReference type="AlphaFoldDB" id="A0A2T9Y8A9"/>
<dbReference type="Proteomes" id="UP000245383">
    <property type="component" value="Unassembled WGS sequence"/>
</dbReference>
<dbReference type="GO" id="GO:0070840">
    <property type="term" value="F:dynein complex binding"/>
    <property type="evidence" value="ECO:0007669"/>
    <property type="project" value="UniProtKB-UniRule"/>
</dbReference>
<keyword evidence="8 11" id="KW-0175">Coiled coil</keyword>
<feature type="repeat" description="WD" evidence="12">
    <location>
        <begin position="316"/>
        <end position="357"/>
    </location>
</feature>
<accession>A0A2T9Y8A9</accession>
<dbReference type="GO" id="GO:0005737">
    <property type="term" value="C:cytoplasm"/>
    <property type="evidence" value="ECO:0007669"/>
    <property type="project" value="UniProtKB-UniRule"/>
</dbReference>
<keyword evidence="1 11" id="KW-0813">Transport</keyword>
<dbReference type="GO" id="GO:0000132">
    <property type="term" value="P:establishment of mitotic spindle orientation"/>
    <property type="evidence" value="ECO:0007669"/>
    <property type="project" value="UniProtKB-UniRule"/>
</dbReference>
<dbReference type="PROSITE" id="PS50294">
    <property type="entry name" value="WD_REPEATS_REGION"/>
    <property type="match status" value="5"/>
</dbReference>
<evidence type="ECO:0000256" key="8">
    <source>
        <dbReference type="ARBA" id="ARBA00023054"/>
    </source>
</evidence>
<dbReference type="Pfam" id="PF24951">
    <property type="entry name" value="LisH_PAC1"/>
    <property type="match status" value="1"/>
</dbReference>
<sequence>MSLFGPVLTDRQKIELEKAILDFFSNQGYTESFNIFQKESNNQDFTSSQTDRYHNLLAKKWTSVIRLQKKIIELEKNNEELQKALKTSVLRYPSSQKSIEAIPKPPVKHILTQHRAPITRVKFHPQHAVLATASEDMTIKLWDAETGDFEKTLKGHTKTVHDISFDPKGIYLASCSSDLTIRIWDSQNDYKNTRTLFGHDHSVSSVCFLGSDKIVSASRDKTIKIWDFASGYCIKTITGHSEWVRYVSPSEDNKGHDNVVECAYTVPIVSYQYIRKLLNIDPKISINNASGQYVVSCSRDKTIKLWDNTGEAVYTFSGHDNWVRGLVFNSSGKYMISASDDKTMKIWDLSSGRCTKTIEAATHFVTTIDFCQFASIVATGSVDNTASIWNCK</sequence>
<feature type="repeat" description="WD" evidence="12">
    <location>
        <begin position="111"/>
        <end position="152"/>
    </location>
</feature>
<dbReference type="Pfam" id="PF00400">
    <property type="entry name" value="WD40"/>
    <property type="match status" value="6"/>
</dbReference>
<dbReference type="Gene3D" id="1.20.960.30">
    <property type="match status" value="1"/>
</dbReference>
<evidence type="ECO:0000256" key="6">
    <source>
        <dbReference type="ARBA" id="ARBA00022737"/>
    </source>
</evidence>
<dbReference type="HAMAP" id="MF_03141">
    <property type="entry name" value="lis1"/>
    <property type="match status" value="1"/>
</dbReference>
<dbReference type="STRING" id="133385.A0A2T9Y8A9"/>
<evidence type="ECO:0000313" key="14">
    <source>
        <dbReference type="EMBL" id="PVU88556.1"/>
    </source>
</evidence>
<dbReference type="PIRSF" id="PIRSF037647">
    <property type="entry name" value="Dynein_regulator_Lis1"/>
    <property type="match status" value="1"/>
</dbReference>
<keyword evidence="7 11" id="KW-0498">Mitosis</keyword>
<dbReference type="InterPro" id="IPR036322">
    <property type="entry name" value="WD40_repeat_dom_sf"/>
</dbReference>
<evidence type="ECO:0000259" key="13">
    <source>
        <dbReference type="Pfam" id="PF24951"/>
    </source>
</evidence>
<comment type="subunit">
    <text evidence="11">Self-associates. Interacts with NDL1 and dynein.</text>
</comment>
<comment type="function">
    <text evidence="11">Positively regulates the activity of the minus-end directed microtubule motor protein dynein. May enhance dynein-mediated microtubule sliding by targeting dynein to the microtubule plus end. Required for nuclear migration during vegetative growth as well as development. Required for retrograde early endosome (EE) transport from the hyphal tip. Required for localization of dynein to the mitotic spindle poles. Recruits additional proteins to the dynein complex at SPBs.</text>
</comment>
<evidence type="ECO:0000256" key="11">
    <source>
        <dbReference type="HAMAP-Rule" id="MF_03141"/>
    </source>
</evidence>
<proteinExistence type="inferred from homology"/>
<keyword evidence="3 12" id="KW-0853">WD repeat</keyword>